<dbReference type="eggNOG" id="ENOG502S9RA">
    <property type="taxonomic scope" value="Eukaryota"/>
</dbReference>
<dbReference type="Proteomes" id="UP000054560">
    <property type="component" value="Unassembled WGS sequence"/>
</dbReference>
<evidence type="ECO:0000313" key="2">
    <source>
        <dbReference type="Proteomes" id="UP000054560"/>
    </source>
</evidence>
<reference evidence="1 2" key="1">
    <citation type="submission" date="2011-02" db="EMBL/GenBank/DDBJ databases">
        <title>The Genome Sequence of Sphaeroforma arctica JP610.</title>
        <authorList>
            <consortium name="The Broad Institute Genome Sequencing Platform"/>
            <person name="Russ C."/>
            <person name="Cuomo C."/>
            <person name="Young S.K."/>
            <person name="Zeng Q."/>
            <person name="Gargeya S."/>
            <person name="Alvarado L."/>
            <person name="Berlin A."/>
            <person name="Chapman S.B."/>
            <person name="Chen Z."/>
            <person name="Freedman E."/>
            <person name="Gellesch M."/>
            <person name="Goldberg J."/>
            <person name="Griggs A."/>
            <person name="Gujja S."/>
            <person name="Heilman E."/>
            <person name="Heiman D."/>
            <person name="Howarth C."/>
            <person name="Mehta T."/>
            <person name="Neiman D."/>
            <person name="Pearson M."/>
            <person name="Roberts A."/>
            <person name="Saif S."/>
            <person name="Shea T."/>
            <person name="Shenoy N."/>
            <person name="Sisk P."/>
            <person name="Stolte C."/>
            <person name="Sykes S."/>
            <person name="White J."/>
            <person name="Yandava C."/>
            <person name="Burger G."/>
            <person name="Gray M.W."/>
            <person name="Holland P.W.H."/>
            <person name="King N."/>
            <person name="Lang F.B.F."/>
            <person name="Roger A.J."/>
            <person name="Ruiz-Trillo I."/>
            <person name="Haas B."/>
            <person name="Nusbaum C."/>
            <person name="Birren B."/>
        </authorList>
    </citation>
    <scope>NUCLEOTIDE SEQUENCE [LARGE SCALE GENOMIC DNA]</scope>
    <source>
        <strain evidence="1 2">JP610</strain>
    </source>
</reference>
<dbReference type="EMBL" id="KQ244038">
    <property type="protein sequence ID" value="KNC74843.1"/>
    <property type="molecule type" value="Genomic_DNA"/>
</dbReference>
<dbReference type="RefSeq" id="XP_014148745.1">
    <property type="nucleotide sequence ID" value="XM_014293270.1"/>
</dbReference>
<dbReference type="AlphaFoldDB" id="A0A0L0FFL4"/>
<accession>A0A0L0FFL4</accession>
<keyword evidence="2" id="KW-1185">Reference proteome</keyword>
<evidence type="ECO:0000313" key="1">
    <source>
        <dbReference type="EMBL" id="KNC74843.1"/>
    </source>
</evidence>
<proteinExistence type="predicted"/>
<dbReference type="GeneID" id="25913119"/>
<organism evidence="1 2">
    <name type="scientific">Sphaeroforma arctica JP610</name>
    <dbReference type="NCBI Taxonomy" id="667725"/>
    <lineage>
        <taxon>Eukaryota</taxon>
        <taxon>Ichthyosporea</taxon>
        <taxon>Ichthyophonida</taxon>
        <taxon>Sphaeroforma</taxon>
    </lineage>
</organism>
<name>A0A0L0FFL4_9EUKA</name>
<protein>
    <submittedName>
        <fullName evidence="1">Uncharacterized protein</fullName>
    </submittedName>
</protein>
<sequence>MSDDESVTLRLKTCKQTTSASLQAKLDLLSDLASRDDRLEFVNQFVPLDLSQADKKAYVEDLTSAEEAEGQWGNLKAEIMALKAGQGVVKIEGDQESEAVFYFRHPLLEKCDREVAFVCKGDEWRAEG</sequence>
<gene>
    <name evidence="1" type="ORF">SARC_12615</name>
</gene>
<dbReference type="OrthoDB" id="202664at2759"/>